<evidence type="ECO:0000256" key="2">
    <source>
        <dbReference type="SAM" id="MobiDB-lite"/>
    </source>
</evidence>
<evidence type="ECO:0000256" key="1">
    <source>
        <dbReference type="SAM" id="Coils"/>
    </source>
</evidence>
<name>A0A9W7XVK6_9FUNG</name>
<organism evidence="3 4">
    <name type="scientific">Coemansia erecta</name>
    <dbReference type="NCBI Taxonomy" id="147472"/>
    <lineage>
        <taxon>Eukaryota</taxon>
        <taxon>Fungi</taxon>
        <taxon>Fungi incertae sedis</taxon>
        <taxon>Zoopagomycota</taxon>
        <taxon>Kickxellomycotina</taxon>
        <taxon>Kickxellomycetes</taxon>
        <taxon>Kickxellales</taxon>
        <taxon>Kickxellaceae</taxon>
        <taxon>Coemansia</taxon>
    </lineage>
</organism>
<dbReference type="EMBL" id="JANBOJ010000289">
    <property type="protein sequence ID" value="KAJ1720156.1"/>
    <property type="molecule type" value="Genomic_DNA"/>
</dbReference>
<feature type="compositionally biased region" description="Basic residues" evidence="2">
    <location>
        <begin position="1"/>
        <end position="10"/>
    </location>
</feature>
<gene>
    <name evidence="3" type="ORF">LPJ53_005178</name>
</gene>
<dbReference type="OrthoDB" id="5580120at2759"/>
<feature type="region of interest" description="Disordered" evidence="2">
    <location>
        <begin position="1"/>
        <end position="160"/>
    </location>
</feature>
<keyword evidence="1" id="KW-0175">Coiled coil</keyword>
<feature type="compositionally biased region" description="Pro residues" evidence="2">
    <location>
        <begin position="141"/>
        <end position="155"/>
    </location>
</feature>
<proteinExistence type="predicted"/>
<accession>A0A9W7XVK6</accession>
<feature type="compositionally biased region" description="Low complexity" evidence="2">
    <location>
        <begin position="18"/>
        <end position="30"/>
    </location>
</feature>
<keyword evidence="4" id="KW-1185">Reference proteome</keyword>
<feature type="compositionally biased region" description="Low complexity" evidence="2">
    <location>
        <begin position="114"/>
        <end position="136"/>
    </location>
</feature>
<evidence type="ECO:0000313" key="3">
    <source>
        <dbReference type="EMBL" id="KAJ1720156.1"/>
    </source>
</evidence>
<dbReference type="Proteomes" id="UP001149813">
    <property type="component" value="Unassembled WGS sequence"/>
</dbReference>
<comment type="caution">
    <text evidence="3">The sequence shown here is derived from an EMBL/GenBank/DDBJ whole genome shotgun (WGS) entry which is preliminary data.</text>
</comment>
<dbReference type="AlphaFoldDB" id="A0A9W7XVK6"/>
<reference evidence="3" key="1">
    <citation type="submission" date="2022-07" db="EMBL/GenBank/DDBJ databases">
        <title>Phylogenomic reconstructions and comparative analyses of Kickxellomycotina fungi.</title>
        <authorList>
            <person name="Reynolds N.K."/>
            <person name="Stajich J.E."/>
            <person name="Barry K."/>
            <person name="Grigoriev I.V."/>
            <person name="Crous P."/>
            <person name="Smith M.E."/>
        </authorList>
    </citation>
    <scope>NUCLEOTIDE SEQUENCE</scope>
    <source>
        <strain evidence="3">NBRC 32514</strain>
    </source>
</reference>
<protein>
    <submittedName>
        <fullName evidence="3">Uncharacterized protein</fullName>
    </submittedName>
</protein>
<evidence type="ECO:0000313" key="4">
    <source>
        <dbReference type="Proteomes" id="UP001149813"/>
    </source>
</evidence>
<sequence length="346" mass="37265">MGPTPRRRSMRLQEKAAGETQEAEAAGAATPVASGRVVKARPSGRVVASRYLNSNSSSSGSGGGGAKPRKSEVVRKPSGSGSGWPSVRAISAAFGETAAAPKPVPRPIPQSVTRPISRPISRQSSAASSAVPRAPAGNTETPPPAVPPPAEPPLSEPQAEPVAMSIESQLLQWQLLEARAQMHFDTAKAAAQQELTRLSTELEAERQALRADRRRARLMRWFERLDRWLHENGGELEDVGRQIARVGPAYVAFARRLEATTRAMPVANVAYESVERVAEDLALFRDEVQRWFPAEEAGGLFARAAALARLRRLGDTEDELTAECRRLQASLEHSAALLASRGAPDR</sequence>
<feature type="coiled-coil region" evidence="1">
    <location>
        <begin position="188"/>
        <end position="219"/>
    </location>
</feature>